<reference evidence="2 3" key="1">
    <citation type="journal article" date="2016" name="Genome Biol. Evol.">
        <title>Gene Family Evolution Reflects Adaptation to Soil Environmental Stressors in the Genome of the Collembolan Orchesella cincta.</title>
        <authorList>
            <person name="Faddeeva-Vakhrusheva A."/>
            <person name="Derks M.F."/>
            <person name="Anvar S.Y."/>
            <person name="Agamennone V."/>
            <person name="Suring W."/>
            <person name="Smit S."/>
            <person name="van Straalen N.M."/>
            <person name="Roelofs D."/>
        </authorList>
    </citation>
    <scope>NUCLEOTIDE SEQUENCE [LARGE SCALE GENOMIC DNA]</scope>
    <source>
        <tissue evidence="2">Mixed pool</tissue>
    </source>
</reference>
<dbReference type="AlphaFoldDB" id="A0A1D2MBK0"/>
<dbReference type="Proteomes" id="UP000094527">
    <property type="component" value="Unassembled WGS sequence"/>
</dbReference>
<evidence type="ECO:0000313" key="2">
    <source>
        <dbReference type="EMBL" id="ODM90376.1"/>
    </source>
</evidence>
<proteinExistence type="predicted"/>
<feature type="domain" description="F-box" evidence="1">
    <location>
        <begin position="43"/>
        <end position="84"/>
    </location>
</feature>
<comment type="caution">
    <text evidence="2">The sequence shown here is derived from an EMBL/GenBank/DDBJ whole genome shotgun (WGS) entry which is preliminary data.</text>
</comment>
<dbReference type="SUPFAM" id="SSF81383">
    <property type="entry name" value="F-box domain"/>
    <property type="match status" value="1"/>
</dbReference>
<organism evidence="2 3">
    <name type="scientific">Orchesella cincta</name>
    <name type="common">Springtail</name>
    <name type="synonym">Podura cincta</name>
    <dbReference type="NCBI Taxonomy" id="48709"/>
    <lineage>
        <taxon>Eukaryota</taxon>
        <taxon>Metazoa</taxon>
        <taxon>Ecdysozoa</taxon>
        <taxon>Arthropoda</taxon>
        <taxon>Hexapoda</taxon>
        <taxon>Collembola</taxon>
        <taxon>Entomobryomorpha</taxon>
        <taxon>Entomobryoidea</taxon>
        <taxon>Orchesellidae</taxon>
        <taxon>Orchesellinae</taxon>
        <taxon>Orchesella</taxon>
    </lineage>
</organism>
<dbReference type="SUPFAM" id="SSF52047">
    <property type="entry name" value="RNI-like"/>
    <property type="match status" value="1"/>
</dbReference>
<dbReference type="SMART" id="SM00256">
    <property type="entry name" value="FBOX"/>
    <property type="match status" value="1"/>
</dbReference>
<dbReference type="InterPro" id="IPR036047">
    <property type="entry name" value="F-box-like_dom_sf"/>
</dbReference>
<evidence type="ECO:0000259" key="1">
    <source>
        <dbReference type="SMART" id="SM00256"/>
    </source>
</evidence>
<dbReference type="EMBL" id="LJIJ01002002">
    <property type="protein sequence ID" value="ODM90376.1"/>
    <property type="molecule type" value="Genomic_DNA"/>
</dbReference>
<protein>
    <recommendedName>
        <fullName evidence="1">F-box domain-containing protein</fullName>
    </recommendedName>
</protein>
<accession>A0A1D2MBK0</accession>
<gene>
    <name evidence="2" type="ORF">Ocin01_16305</name>
</gene>
<dbReference type="InterPro" id="IPR001810">
    <property type="entry name" value="F-box_dom"/>
</dbReference>
<evidence type="ECO:0000313" key="3">
    <source>
        <dbReference type="Proteomes" id="UP000094527"/>
    </source>
</evidence>
<name>A0A1D2MBK0_ORCCI</name>
<sequence length="471" mass="54599">MREHGQINIECYILTVFLMELPGSSDSQVILVPPSPYGRINDFPDEVLERIIDKLGDRHSKLNCRLINSQWRSAANSSMERELLSKWKTLSEPERSHLALNPFPVMPVVPFKKPPKTKEIHPLNFAYCPAGLTNTGGNPFPTKSLNISSRSQGKWSYSDNHPITWVKVEQFIPRFGSYLTSFRLEDVKLSGAQLNLMFKHLVNLKALAFSNVILIKKPEDESYYSAVVTKITEPPPPNLRYVGLRIKGQFISDYIIPQWILDWCGPQLVSLEATKTPLYPYQQPPRLPLLNESVTVTKLFKDLTRLRVYGPSKVFLNQKIEAPLKYLTVFGIDDQWGISLKDVVSFLDKFSNTLIYLYVYFLWEYFPWPPEEVLESVTYPLLKELHICLPTPSYELVEELITYFEQVFFPRFPNVESLTLLNRGFEDGQRETNFDEQHYFKAFPKLRTLTLKYNKHPELESTFTREAPSDE</sequence>
<keyword evidence="3" id="KW-1185">Reference proteome</keyword>
<dbReference type="Pfam" id="PF00646">
    <property type="entry name" value="F-box"/>
    <property type="match status" value="1"/>
</dbReference>